<dbReference type="SMART" id="SM00409">
    <property type="entry name" value="IG"/>
    <property type="match status" value="3"/>
</dbReference>
<evidence type="ECO:0000313" key="7">
    <source>
        <dbReference type="Proteomes" id="UP001187531"/>
    </source>
</evidence>
<dbReference type="SUPFAM" id="SSF48726">
    <property type="entry name" value="Immunoglobulin"/>
    <property type="match status" value="1"/>
</dbReference>
<evidence type="ECO:0000256" key="4">
    <source>
        <dbReference type="SAM" id="SignalP"/>
    </source>
</evidence>
<evidence type="ECO:0000259" key="5">
    <source>
        <dbReference type="PROSITE" id="PS50835"/>
    </source>
</evidence>
<evidence type="ECO:0000313" key="6">
    <source>
        <dbReference type="EMBL" id="KAK2715734.1"/>
    </source>
</evidence>
<comment type="caution">
    <text evidence="6">The sequence shown here is derived from an EMBL/GenBank/DDBJ whole genome shotgun (WGS) entry which is preliminary data.</text>
</comment>
<feature type="signal peptide" evidence="4">
    <location>
        <begin position="1"/>
        <end position="20"/>
    </location>
</feature>
<dbReference type="InterPro" id="IPR042495">
    <property type="entry name" value="PDGFRL"/>
</dbReference>
<proteinExistence type="predicted"/>
<dbReference type="Gene3D" id="2.60.40.10">
    <property type="entry name" value="Immunoglobulins"/>
    <property type="match status" value="4"/>
</dbReference>
<evidence type="ECO:0000256" key="2">
    <source>
        <dbReference type="ARBA" id="ARBA00019671"/>
    </source>
</evidence>
<dbReference type="AlphaFoldDB" id="A0AA88HX99"/>
<feature type="chain" id="PRO_5041662237" description="Platelet-derived growth factor receptor-like protein" evidence="4">
    <location>
        <begin position="21"/>
        <end position="989"/>
    </location>
</feature>
<feature type="domain" description="Ig-like" evidence="5">
    <location>
        <begin position="750"/>
        <end position="855"/>
    </location>
</feature>
<evidence type="ECO:0000256" key="3">
    <source>
        <dbReference type="SAM" id="MobiDB-lite"/>
    </source>
</evidence>
<dbReference type="Proteomes" id="UP001187531">
    <property type="component" value="Unassembled WGS sequence"/>
</dbReference>
<dbReference type="PROSITE" id="PS50835">
    <property type="entry name" value="IG_LIKE"/>
    <property type="match status" value="2"/>
</dbReference>
<keyword evidence="4" id="KW-0732">Signal</keyword>
<keyword evidence="7" id="KW-1185">Reference proteome</keyword>
<organism evidence="6 7">
    <name type="scientific">Artemia franciscana</name>
    <name type="common">Brine shrimp</name>
    <name type="synonym">Artemia sanfranciscana</name>
    <dbReference type="NCBI Taxonomy" id="6661"/>
    <lineage>
        <taxon>Eukaryota</taxon>
        <taxon>Metazoa</taxon>
        <taxon>Ecdysozoa</taxon>
        <taxon>Arthropoda</taxon>
        <taxon>Crustacea</taxon>
        <taxon>Branchiopoda</taxon>
        <taxon>Anostraca</taxon>
        <taxon>Artemiidae</taxon>
        <taxon>Artemia</taxon>
    </lineage>
</organism>
<comment type="subunit">
    <text evidence="1">Forms a complex composed of PDGFRL, TNK2 and GRB2.</text>
</comment>
<dbReference type="InterPro" id="IPR007110">
    <property type="entry name" value="Ig-like_dom"/>
</dbReference>
<dbReference type="InterPro" id="IPR013783">
    <property type="entry name" value="Ig-like_fold"/>
</dbReference>
<feature type="domain" description="Ig-like" evidence="5">
    <location>
        <begin position="886"/>
        <end position="984"/>
    </location>
</feature>
<sequence length="989" mass="111120">MFNGLAISLVFGCCLHGGFTRPTQHQRNSLLRILPNTDEIIVQAGEDVSITCIGDQYLSWEYSTHSYSHPDEVSNDIDNRLIIDSYQNEGIDYPSDFTHISTVRILNTTYLDTGYITCLNEDDEMTRIYIYVRDPSHLWSIIPTPTSSRVLDVIGGTQVTIPCRPTDPHIAVLLKESNVQVYPSHNHRWIAYDPREGFVISGYPFQIDTEFECIAQLPRIGKTETFSFYVRVDQPIAQERLKDSSEEVKFIGHESASLPEASFQDMLPLSISEFVASALTVDRKVEGEIDNDHSNASYLKDNTDNFVTGHLLPHDSTPVPVHDHYDFDNKDFDNFYDISNPENSFDLDRSLYNPVKEQNLAASASDLENVYVKANDFNENLLNNAEIEDKNGKEVSPFLGNQVQGTRNEISNFAFPTLDNEDMSGFQQNIVKHEQTNDIFLTPDKTKIIGLGDPQSLSQNLDFPLASEMSSFINPNSHKEKVSSSLPIDEGSVFDYGDHSFVSNINLEEKRNNTGQQNFIESLSNEEANSEENLYPYDLASEEQTREGEYERHSEFAVTVTESGQERTSPTTELTSSGSVIVSTMSSDDSSVHPINDLSIERTSSLADIENLIIAEEELHTFMGVNATPVSETQPTQADFNHINEEEHEASEPEIVKSYAFTVGAEDEIQETTIRVTTNDPLLEKRGYNSPVENQLSPQSANENCVHQRNSLRGEVPCECPSPLNQRAGNLMSSSNLNTDPQRSTDLNRPSVNSIMTLQPSVRKMGNGSTRMGGRVQFECAIEVSEDFDLILEWSYPQTIKKEKIHVQPQTTKYNGNGMKILRSILTNNNFRRGDEGPYVCMPTISSSRKSTSLTRSDAQEENQIEKGRMKTNEHFSNGSQLNRGPRLVIKEKTRGRRFVGQNFILECSASHTKPETILELIWKIPHAVETSGRSNIISDHKEDGRVISTLTVKNLQLSDKGNYTCIAEEIYPENGVVTSGSKSNMKLY</sequence>
<accession>A0AA88HX99</accession>
<feature type="region of interest" description="Disordered" evidence="3">
    <location>
        <begin position="845"/>
        <end position="865"/>
    </location>
</feature>
<feature type="region of interest" description="Disordered" evidence="3">
    <location>
        <begin position="559"/>
        <end position="578"/>
    </location>
</feature>
<feature type="compositionally biased region" description="Low complexity" evidence="3">
    <location>
        <begin position="846"/>
        <end position="857"/>
    </location>
</feature>
<dbReference type="InterPro" id="IPR036179">
    <property type="entry name" value="Ig-like_dom_sf"/>
</dbReference>
<dbReference type="PANTHER" id="PTHR15360">
    <property type="entry name" value="PLATELET-DERIVED GROWTH FACTOR RECEPTOR LIKE"/>
    <property type="match status" value="1"/>
</dbReference>
<gene>
    <name evidence="6" type="ORF">QYM36_010340</name>
</gene>
<dbReference type="EMBL" id="JAVRJZ010000012">
    <property type="protein sequence ID" value="KAK2715734.1"/>
    <property type="molecule type" value="Genomic_DNA"/>
</dbReference>
<protein>
    <recommendedName>
        <fullName evidence="2">Platelet-derived growth factor receptor-like protein</fullName>
    </recommendedName>
</protein>
<feature type="compositionally biased region" description="Polar residues" evidence="3">
    <location>
        <begin position="560"/>
        <end position="574"/>
    </location>
</feature>
<dbReference type="InterPro" id="IPR003599">
    <property type="entry name" value="Ig_sub"/>
</dbReference>
<name>A0AA88HX99_ARTSF</name>
<reference evidence="6" key="1">
    <citation type="submission" date="2023-07" db="EMBL/GenBank/DDBJ databases">
        <title>Chromosome-level genome assembly of Artemia franciscana.</title>
        <authorList>
            <person name="Jo E."/>
        </authorList>
    </citation>
    <scope>NUCLEOTIDE SEQUENCE</scope>
    <source>
        <tissue evidence="6">Whole body</tissue>
    </source>
</reference>
<feature type="region of interest" description="Disordered" evidence="3">
    <location>
        <begin position="727"/>
        <end position="749"/>
    </location>
</feature>
<dbReference type="PANTHER" id="PTHR15360:SF4">
    <property type="entry name" value="PROTEIN KINASE DOMAIN-CONTAINING PROTEIN"/>
    <property type="match status" value="1"/>
</dbReference>
<evidence type="ECO:0000256" key="1">
    <source>
        <dbReference type="ARBA" id="ARBA00011360"/>
    </source>
</evidence>
<dbReference type="Pfam" id="PF13927">
    <property type="entry name" value="Ig_3"/>
    <property type="match status" value="1"/>
</dbReference>